<reference evidence="5 6" key="1">
    <citation type="submission" date="2018-02" db="EMBL/GenBank/DDBJ databases">
        <title>Draft genome sequence of bacterial isolates from marine environment.</title>
        <authorList>
            <person name="Singh S.K."/>
            <person name="Hill R."/>
            <person name="Major S."/>
            <person name="Cai H."/>
            <person name="Li Y."/>
        </authorList>
    </citation>
    <scope>NUCLEOTIDE SEQUENCE [LARGE SCALE GENOMIC DNA]</scope>
    <source>
        <strain evidence="5 6">IMET F</strain>
    </source>
</reference>
<proteinExistence type="inferred from homology"/>
<evidence type="ECO:0000313" key="5">
    <source>
        <dbReference type="EMBL" id="PPZ91398.1"/>
    </source>
</evidence>
<evidence type="ECO:0000256" key="3">
    <source>
        <dbReference type="ARBA" id="ARBA00023125"/>
    </source>
</evidence>
<dbReference type="GO" id="GO:0003677">
    <property type="term" value="F:DNA binding"/>
    <property type="evidence" value="ECO:0007669"/>
    <property type="project" value="UniProtKB-KW"/>
</dbReference>
<dbReference type="InterPro" id="IPR036390">
    <property type="entry name" value="WH_DNA-bd_sf"/>
</dbReference>
<keyword evidence="2" id="KW-0805">Transcription regulation</keyword>
<keyword evidence="4" id="KW-0804">Transcription</keyword>
<dbReference type="Pfam" id="PF03965">
    <property type="entry name" value="Penicillinase_R"/>
    <property type="match status" value="1"/>
</dbReference>
<gene>
    <name evidence="5" type="ORF">C3729_08200</name>
</gene>
<evidence type="ECO:0000256" key="1">
    <source>
        <dbReference type="ARBA" id="ARBA00011046"/>
    </source>
</evidence>
<keyword evidence="3" id="KW-0238">DNA-binding</keyword>
<protein>
    <submittedName>
        <fullName evidence="5">Penicillinase repressor</fullName>
    </submittedName>
</protein>
<accession>A0A2S7I484</accession>
<dbReference type="EMBL" id="PTPZ01000004">
    <property type="protein sequence ID" value="PPZ91398.1"/>
    <property type="molecule type" value="Genomic_DNA"/>
</dbReference>
<dbReference type="InterPro" id="IPR005650">
    <property type="entry name" value="BlaI_family"/>
</dbReference>
<comment type="caution">
    <text evidence="5">The sequence shown here is derived from an EMBL/GenBank/DDBJ whole genome shotgun (WGS) entry which is preliminary data.</text>
</comment>
<evidence type="ECO:0000256" key="2">
    <source>
        <dbReference type="ARBA" id="ARBA00023015"/>
    </source>
</evidence>
<dbReference type="RefSeq" id="WP_104793720.1">
    <property type="nucleotide sequence ID" value="NZ_PTPZ01000004.1"/>
</dbReference>
<sequence>MENLKSLTSGEEQVMKIIWKLGPTYLKDIMLAFPEPKPHQNTVSTFLKNLVIKNYLKPVSEGRIHKYEISVTQENYKKTLLKNFILNFYDNNPNALLVDLMNEGMVQLSVPEKEKDKDKRKKKKKKK</sequence>
<evidence type="ECO:0000313" key="6">
    <source>
        <dbReference type="Proteomes" id="UP000238565"/>
    </source>
</evidence>
<evidence type="ECO:0000256" key="4">
    <source>
        <dbReference type="ARBA" id="ARBA00023163"/>
    </source>
</evidence>
<dbReference type="Proteomes" id="UP000238565">
    <property type="component" value="Unassembled WGS sequence"/>
</dbReference>
<dbReference type="SUPFAM" id="SSF46785">
    <property type="entry name" value="Winged helix' DNA-binding domain"/>
    <property type="match status" value="1"/>
</dbReference>
<dbReference type="AlphaFoldDB" id="A0A2S7I484"/>
<name>A0A2S7I484_9FLAO</name>
<organism evidence="5 6">
    <name type="scientific">Cloacibacterium normanense</name>
    <dbReference type="NCBI Taxonomy" id="237258"/>
    <lineage>
        <taxon>Bacteria</taxon>
        <taxon>Pseudomonadati</taxon>
        <taxon>Bacteroidota</taxon>
        <taxon>Flavobacteriia</taxon>
        <taxon>Flavobacteriales</taxon>
        <taxon>Weeksellaceae</taxon>
    </lineage>
</organism>
<dbReference type="GO" id="GO:0045892">
    <property type="term" value="P:negative regulation of DNA-templated transcription"/>
    <property type="evidence" value="ECO:0007669"/>
    <property type="project" value="InterPro"/>
</dbReference>
<comment type="similarity">
    <text evidence="1">Belongs to the BlaI transcriptional regulatory family.</text>
</comment>
<dbReference type="Gene3D" id="1.10.10.10">
    <property type="entry name" value="Winged helix-like DNA-binding domain superfamily/Winged helix DNA-binding domain"/>
    <property type="match status" value="1"/>
</dbReference>
<dbReference type="InterPro" id="IPR036388">
    <property type="entry name" value="WH-like_DNA-bd_sf"/>
</dbReference>